<dbReference type="Proteomes" id="UP001586593">
    <property type="component" value="Unassembled WGS sequence"/>
</dbReference>
<evidence type="ECO:0000256" key="4">
    <source>
        <dbReference type="RuleBase" id="RU000363"/>
    </source>
</evidence>
<organism evidence="6 7">
    <name type="scientific">Phialemonium thermophilum</name>
    <dbReference type="NCBI Taxonomy" id="223376"/>
    <lineage>
        <taxon>Eukaryota</taxon>
        <taxon>Fungi</taxon>
        <taxon>Dikarya</taxon>
        <taxon>Ascomycota</taxon>
        <taxon>Pezizomycotina</taxon>
        <taxon>Sordariomycetes</taxon>
        <taxon>Sordariomycetidae</taxon>
        <taxon>Cephalothecales</taxon>
        <taxon>Cephalothecaceae</taxon>
        <taxon>Phialemonium</taxon>
    </lineage>
</organism>
<dbReference type="EMBL" id="JAZHXJ010000366">
    <property type="protein sequence ID" value="KAL1863067.1"/>
    <property type="molecule type" value="Genomic_DNA"/>
</dbReference>
<evidence type="ECO:0000256" key="2">
    <source>
        <dbReference type="ARBA" id="ARBA00022857"/>
    </source>
</evidence>
<keyword evidence="3" id="KW-0560">Oxidoreductase</keyword>
<keyword evidence="2" id="KW-0521">NADP</keyword>
<feature type="compositionally biased region" description="Polar residues" evidence="5">
    <location>
        <begin position="1"/>
        <end position="23"/>
    </location>
</feature>
<comment type="caution">
    <text evidence="6">The sequence shown here is derived from an EMBL/GenBank/DDBJ whole genome shotgun (WGS) entry which is preliminary data.</text>
</comment>
<evidence type="ECO:0008006" key="8">
    <source>
        <dbReference type="Google" id="ProtNLM"/>
    </source>
</evidence>
<proteinExistence type="inferred from homology"/>
<dbReference type="PANTHER" id="PTHR43391:SF14">
    <property type="entry name" value="DEHYDROGENASE_REDUCTASE SDR FAMILY PROTEIN 7-LIKE"/>
    <property type="match status" value="1"/>
</dbReference>
<dbReference type="InterPro" id="IPR020904">
    <property type="entry name" value="Sc_DH/Rdtase_CS"/>
</dbReference>
<dbReference type="InterPro" id="IPR036291">
    <property type="entry name" value="NAD(P)-bd_dom_sf"/>
</dbReference>
<dbReference type="PRINTS" id="PR00081">
    <property type="entry name" value="GDHRDH"/>
</dbReference>
<protein>
    <recommendedName>
        <fullName evidence="8">NAD(P)-binding protein</fullName>
    </recommendedName>
</protein>
<gene>
    <name evidence="6" type="ORF">VTK73DRAFT_6492</name>
</gene>
<accession>A0ABR3WJN5</accession>
<dbReference type="PROSITE" id="PS00061">
    <property type="entry name" value="ADH_SHORT"/>
    <property type="match status" value="1"/>
</dbReference>
<evidence type="ECO:0000256" key="3">
    <source>
        <dbReference type="ARBA" id="ARBA00023002"/>
    </source>
</evidence>
<dbReference type="PANTHER" id="PTHR43391">
    <property type="entry name" value="RETINOL DEHYDROGENASE-RELATED"/>
    <property type="match status" value="1"/>
</dbReference>
<dbReference type="Gene3D" id="3.40.50.720">
    <property type="entry name" value="NAD(P)-binding Rossmann-like Domain"/>
    <property type="match status" value="1"/>
</dbReference>
<dbReference type="CDD" id="cd05233">
    <property type="entry name" value="SDR_c"/>
    <property type="match status" value="1"/>
</dbReference>
<dbReference type="Pfam" id="PF00106">
    <property type="entry name" value="adh_short"/>
    <property type="match status" value="1"/>
</dbReference>
<evidence type="ECO:0000313" key="6">
    <source>
        <dbReference type="EMBL" id="KAL1863067.1"/>
    </source>
</evidence>
<keyword evidence="7" id="KW-1185">Reference proteome</keyword>
<evidence type="ECO:0000256" key="1">
    <source>
        <dbReference type="ARBA" id="ARBA00006484"/>
    </source>
</evidence>
<sequence>MSNTTTGAGEEAQQTGKATSNQYPPRLHNDVYPFIYPSKFRGSLQDKVAVVTGAAGTIGKALAECFAVAGAKLVLVYNRTVPPKSLEEQCVKLGAASVAFVQCDVSKLEACEGLMQQVLGKFGTIDILVNNAGSNDLGPLHEQDPRKFIHDLAVNLHGPYYLMRFALPVFRAQRSGCVLNIASRAGTVDIPYSTSYCASKAALINLTGCTQKELDVEGFDDVHLYALHPGGIKSEMTLKKYSEESLQNLPPHVRAGMANWLDMYEDSPYLNGMVCVALATGRAKEGLRGKYFDVGQDLEDVIAQTSALKADPELYSLHTTFLGGLSNGVPTERPRDKPFAFPGF</sequence>
<reference evidence="6 7" key="1">
    <citation type="journal article" date="2024" name="Commun. Biol.">
        <title>Comparative genomic analysis of thermophilic fungi reveals convergent evolutionary adaptations and gene losses.</title>
        <authorList>
            <person name="Steindorff A.S."/>
            <person name="Aguilar-Pontes M.V."/>
            <person name="Robinson A.J."/>
            <person name="Andreopoulos B."/>
            <person name="LaButti K."/>
            <person name="Kuo A."/>
            <person name="Mondo S."/>
            <person name="Riley R."/>
            <person name="Otillar R."/>
            <person name="Haridas S."/>
            <person name="Lipzen A."/>
            <person name="Grimwood J."/>
            <person name="Schmutz J."/>
            <person name="Clum A."/>
            <person name="Reid I.D."/>
            <person name="Moisan M.C."/>
            <person name="Butler G."/>
            <person name="Nguyen T.T.M."/>
            <person name="Dewar K."/>
            <person name="Conant G."/>
            <person name="Drula E."/>
            <person name="Henrissat B."/>
            <person name="Hansel C."/>
            <person name="Singer S."/>
            <person name="Hutchinson M.I."/>
            <person name="de Vries R.P."/>
            <person name="Natvig D.O."/>
            <person name="Powell A.J."/>
            <person name="Tsang A."/>
            <person name="Grigoriev I.V."/>
        </authorList>
    </citation>
    <scope>NUCLEOTIDE SEQUENCE [LARGE SCALE GENOMIC DNA]</scope>
    <source>
        <strain evidence="6 7">ATCC 24622</strain>
    </source>
</reference>
<comment type="similarity">
    <text evidence="1 4">Belongs to the short-chain dehydrogenases/reductases (SDR) family.</text>
</comment>
<evidence type="ECO:0000313" key="7">
    <source>
        <dbReference type="Proteomes" id="UP001586593"/>
    </source>
</evidence>
<feature type="region of interest" description="Disordered" evidence="5">
    <location>
        <begin position="1"/>
        <end position="25"/>
    </location>
</feature>
<dbReference type="SUPFAM" id="SSF51735">
    <property type="entry name" value="NAD(P)-binding Rossmann-fold domains"/>
    <property type="match status" value="1"/>
</dbReference>
<evidence type="ECO:0000256" key="5">
    <source>
        <dbReference type="SAM" id="MobiDB-lite"/>
    </source>
</evidence>
<name>A0ABR3WJN5_9PEZI</name>
<dbReference type="InterPro" id="IPR002347">
    <property type="entry name" value="SDR_fam"/>
</dbReference>
<dbReference type="PRINTS" id="PR00080">
    <property type="entry name" value="SDRFAMILY"/>
</dbReference>